<sequence>MSRIGSLTLSELAYLREAEDVSLDRLLDRYATDVETDADDDWVQAKMTSF</sequence>
<dbReference type="EMBL" id="CP065856">
    <property type="protein sequence ID" value="QPV64375.1"/>
    <property type="molecule type" value="Genomic_DNA"/>
</dbReference>
<dbReference type="RefSeq" id="WP_198063147.1">
    <property type="nucleotide sequence ID" value="NZ_CP065856.1"/>
</dbReference>
<name>A0A7T3G0Z5_9EURY</name>
<evidence type="ECO:0000313" key="1">
    <source>
        <dbReference type="EMBL" id="QPV64375.1"/>
    </source>
</evidence>
<organism evidence="1 2">
    <name type="scientific">Halosimplex litoreum</name>
    <dbReference type="NCBI Taxonomy" id="1198301"/>
    <lineage>
        <taxon>Archaea</taxon>
        <taxon>Methanobacteriati</taxon>
        <taxon>Methanobacteriota</taxon>
        <taxon>Stenosarchaea group</taxon>
        <taxon>Halobacteria</taxon>
        <taxon>Halobacteriales</taxon>
        <taxon>Haloarculaceae</taxon>
        <taxon>Halosimplex</taxon>
    </lineage>
</organism>
<dbReference type="GeneID" id="60588250"/>
<dbReference type="Proteomes" id="UP000595001">
    <property type="component" value="Chromosome"/>
</dbReference>
<reference evidence="1 2" key="1">
    <citation type="submission" date="2020-12" db="EMBL/GenBank/DDBJ databases">
        <title>Halosimplex halophilum sp. nov. and Halosimplex salinum sp. nov., two new members of the genus Halosimplex.</title>
        <authorList>
            <person name="Cui H.L."/>
        </authorList>
    </citation>
    <scope>NUCLEOTIDE SEQUENCE [LARGE SCALE GENOMIC DNA]</scope>
    <source>
        <strain evidence="1 2">YGH94</strain>
    </source>
</reference>
<gene>
    <name evidence="1" type="ORF">I7X12_07115</name>
</gene>
<protein>
    <submittedName>
        <fullName evidence="1">Uncharacterized protein</fullName>
    </submittedName>
</protein>
<accession>A0A7T3G0Z5</accession>
<dbReference type="AlphaFoldDB" id="A0A7T3G0Z5"/>
<proteinExistence type="predicted"/>
<keyword evidence="2" id="KW-1185">Reference proteome</keyword>
<dbReference type="KEGG" id="hlt:I7X12_07115"/>
<dbReference type="OrthoDB" id="236823at2157"/>
<evidence type="ECO:0000313" key="2">
    <source>
        <dbReference type="Proteomes" id="UP000595001"/>
    </source>
</evidence>